<dbReference type="AlphaFoldDB" id="A0A543I7J6"/>
<evidence type="ECO:0000313" key="2">
    <source>
        <dbReference type="EMBL" id="TQM66573.1"/>
    </source>
</evidence>
<dbReference type="RefSeq" id="WP_281284353.1">
    <property type="nucleotide sequence ID" value="NZ_VFPO01000001.1"/>
</dbReference>
<sequence length="44" mass="5066">MSGREHAVRAWTGERDERVTSEYATREGGAWISRPRVSEVSHEH</sequence>
<evidence type="ECO:0000313" key="3">
    <source>
        <dbReference type="Proteomes" id="UP000316706"/>
    </source>
</evidence>
<feature type="compositionally biased region" description="Basic and acidic residues" evidence="1">
    <location>
        <begin position="1"/>
        <end position="20"/>
    </location>
</feature>
<comment type="caution">
    <text evidence="2">The sequence shown here is derived from an EMBL/GenBank/DDBJ whole genome shotgun (WGS) entry which is preliminary data.</text>
</comment>
<evidence type="ECO:0000256" key="1">
    <source>
        <dbReference type="SAM" id="MobiDB-lite"/>
    </source>
</evidence>
<protein>
    <submittedName>
        <fullName evidence="2">Uncharacterized protein</fullName>
    </submittedName>
</protein>
<gene>
    <name evidence="2" type="ORF">FHX41_0151</name>
</gene>
<keyword evidence="3" id="KW-1185">Reference proteome</keyword>
<proteinExistence type="predicted"/>
<dbReference type="EMBL" id="VFPO01000001">
    <property type="protein sequence ID" value="TQM66573.1"/>
    <property type="molecule type" value="Genomic_DNA"/>
</dbReference>
<organism evidence="2 3">
    <name type="scientific">Actinomadura hallensis</name>
    <dbReference type="NCBI Taxonomy" id="337895"/>
    <lineage>
        <taxon>Bacteria</taxon>
        <taxon>Bacillati</taxon>
        <taxon>Actinomycetota</taxon>
        <taxon>Actinomycetes</taxon>
        <taxon>Streptosporangiales</taxon>
        <taxon>Thermomonosporaceae</taxon>
        <taxon>Actinomadura</taxon>
    </lineage>
</organism>
<feature type="region of interest" description="Disordered" evidence="1">
    <location>
        <begin position="1"/>
        <end position="44"/>
    </location>
</feature>
<reference evidence="2 3" key="1">
    <citation type="submission" date="2019-06" db="EMBL/GenBank/DDBJ databases">
        <title>Sequencing the genomes of 1000 actinobacteria strains.</title>
        <authorList>
            <person name="Klenk H.-P."/>
        </authorList>
    </citation>
    <scope>NUCLEOTIDE SEQUENCE [LARGE SCALE GENOMIC DNA]</scope>
    <source>
        <strain evidence="2 3">DSM 45043</strain>
    </source>
</reference>
<dbReference type="Proteomes" id="UP000316706">
    <property type="component" value="Unassembled WGS sequence"/>
</dbReference>
<name>A0A543I7J6_9ACTN</name>
<accession>A0A543I7J6</accession>